<dbReference type="PROSITE" id="PS00455">
    <property type="entry name" value="AMP_BINDING"/>
    <property type="match status" value="1"/>
</dbReference>
<gene>
    <name evidence="5" type="ORF">AZ468_23525</name>
    <name evidence="4" type="ORF">OPW20_25175</name>
</gene>
<dbReference type="RefSeq" id="WP_069669694.1">
    <property type="nucleotide sequence ID" value="NZ_JAPFIM010000025.1"/>
</dbReference>
<dbReference type="InterPro" id="IPR042099">
    <property type="entry name" value="ANL_N_sf"/>
</dbReference>
<evidence type="ECO:0000259" key="3">
    <source>
        <dbReference type="PROSITE" id="PS50075"/>
    </source>
</evidence>
<dbReference type="InterPro" id="IPR009081">
    <property type="entry name" value="PP-bd_ACP"/>
</dbReference>
<dbReference type="OrthoDB" id="5817163at2"/>
<proteinExistence type="predicted"/>
<reference evidence="4" key="2">
    <citation type="submission" date="2022-11" db="EMBL/GenBank/DDBJ databases">
        <title>Role of the vibriolysin VemA secreted by the emergent pathogen Vibrio europaeus in the colonization of Manila clam mucus.</title>
        <authorList>
            <person name="Martinez C."/>
            <person name="Rodriguez S."/>
            <person name="Vences A."/>
            <person name="Barja J.L."/>
            <person name="Toranzo A.E."/>
            <person name="Dubert J."/>
        </authorList>
    </citation>
    <scope>NUCLEOTIDE SEQUENCE</scope>
    <source>
        <strain evidence="4">3454</strain>
    </source>
</reference>
<dbReference type="GO" id="GO:0005737">
    <property type="term" value="C:cytoplasm"/>
    <property type="evidence" value="ECO:0007669"/>
    <property type="project" value="TreeGrafter"/>
</dbReference>
<reference evidence="5 6" key="1">
    <citation type="submission" date="2016-03" db="EMBL/GenBank/DDBJ databases">
        <title>Draft genome sequence of the Vibrio tubiashii subs. europaeus.</title>
        <authorList>
            <person name="Spinard E."/>
            <person name="Dubert J."/>
            <person name="Nelson D.R."/>
            <person name="Barja J.L."/>
        </authorList>
    </citation>
    <scope>NUCLEOTIDE SEQUENCE [LARGE SCALE GENOMIC DNA]</scope>
    <source>
        <strain evidence="6">PP-638</strain>
        <strain evidence="5">PP2-638</strain>
        <plasmid evidence="5">p251_like</plasmid>
    </source>
</reference>
<dbReference type="Pfam" id="PF00501">
    <property type="entry name" value="AMP-binding"/>
    <property type="match status" value="1"/>
</dbReference>
<dbReference type="InterPro" id="IPR020845">
    <property type="entry name" value="AMP-binding_CS"/>
</dbReference>
<organism evidence="5 6">
    <name type="scientific">Vibrio europaeus</name>
    <dbReference type="NCBI Taxonomy" id="300876"/>
    <lineage>
        <taxon>Bacteria</taxon>
        <taxon>Pseudomonadati</taxon>
        <taxon>Pseudomonadota</taxon>
        <taxon>Gammaproteobacteria</taxon>
        <taxon>Vibrionales</taxon>
        <taxon>Vibrionaceae</taxon>
        <taxon>Vibrio</taxon>
        <taxon>Vibrio oreintalis group</taxon>
    </lineage>
</organism>
<dbReference type="InterPro" id="IPR020806">
    <property type="entry name" value="PKS_PP-bd"/>
</dbReference>
<evidence type="ECO:0000313" key="7">
    <source>
        <dbReference type="Proteomes" id="UP001150001"/>
    </source>
</evidence>
<geneLocation type="plasmid" evidence="5">
    <name>p251_like</name>
</geneLocation>
<dbReference type="SUPFAM" id="SSF56801">
    <property type="entry name" value="Acetyl-CoA synthetase-like"/>
    <property type="match status" value="1"/>
</dbReference>
<protein>
    <submittedName>
        <fullName evidence="5">Lichenysin synthetase</fullName>
    </submittedName>
    <submittedName>
        <fullName evidence="4">Non-ribosomal peptide synthetase</fullName>
    </submittedName>
</protein>
<keyword evidence="1" id="KW-0596">Phosphopantetheine</keyword>
<dbReference type="Proteomes" id="UP000094761">
    <property type="component" value="Unassembled WGS sequence"/>
</dbReference>
<comment type="caution">
    <text evidence="5">The sequence shown here is derived from an EMBL/GenBank/DDBJ whole genome shotgun (WGS) entry which is preliminary data.</text>
</comment>
<sequence>MSSVINRFNHIVSAQPNTLALSKEQEKLTYRQLDHRASLVAQSLVKQGLAGQLVVLHFASSIELVVSILGVLKAGGTYVCLDTSYPQQRKQYIMDKSQSRAVVTSQPLDLMVDLTLDYASLLLEPLQSPPALDQHNPIMNVIFTSGSTGEPKGVKLSHNNMLSFIDTHTDIAPTDCMPQLSSISFDAFQFELWAMLLNGGTLCFLPEKTLLNTSALKLAIEQHQITMAFVTTALVNLGVLTHFIHQPTFRRLYFGGEELKSNAIKQDFSHYDFELVHCYGPSETSVWNVSHHCQQWQATIPLGRPLSNTTLLLLDQHGQAITTPNQIGEIYIGGPCVSEGYLHDEALTQASFKVIDGTRYFKTADMAMWNADAHLVYSHRSGNTVKHNGYRVNLNEIDRAIQSCDDHVQSVTTHLDGDLATFYCQSHLDEIAIRHHINDVLPAYMRPTHIVKMAQFPLTPHGKVDVQALHRSLLERQSYTPSSEDNTDIILNIWRKLLGSNAIDLDDRYFESGGNSVLLLKLQRELNKQFSLNIKVSDLFAHTTVTEQAELIDSLLEQ</sequence>
<evidence type="ECO:0000313" key="4">
    <source>
        <dbReference type="EMBL" id="MDC5743360.1"/>
    </source>
</evidence>
<dbReference type="PANTHER" id="PTHR45527:SF1">
    <property type="entry name" value="FATTY ACID SYNTHASE"/>
    <property type="match status" value="1"/>
</dbReference>
<feature type="domain" description="Carrier" evidence="3">
    <location>
        <begin position="481"/>
        <end position="556"/>
    </location>
</feature>
<name>A0A178J411_9VIBR</name>
<dbReference type="InterPro" id="IPR045851">
    <property type="entry name" value="AMP-bd_C_sf"/>
</dbReference>
<evidence type="ECO:0000313" key="6">
    <source>
        <dbReference type="Proteomes" id="UP000094761"/>
    </source>
</evidence>
<dbReference type="Gene3D" id="1.10.1200.10">
    <property type="entry name" value="ACP-like"/>
    <property type="match status" value="1"/>
</dbReference>
<dbReference type="InterPro" id="IPR036736">
    <property type="entry name" value="ACP-like_sf"/>
</dbReference>
<evidence type="ECO:0000313" key="5">
    <source>
        <dbReference type="EMBL" id="OAM96670.1"/>
    </source>
</evidence>
<keyword evidence="2" id="KW-0597">Phosphoprotein</keyword>
<dbReference type="Proteomes" id="UP001150001">
    <property type="component" value="Unassembled WGS sequence"/>
</dbReference>
<dbReference type="AlphaFoldDB" id="A0A178J411"/>
<dbReference type="GO" id="GO:0044550">
    <property type="term" value="P:secondary metabolite biosynthetic process"/>
    <property type="evidence" value="ECO:0007669"/>
    <property type="project" value="TreeGrafter"/>
</dbReference>
<accession>A0A178J411</accession>
<keyword evidence="5" id="KW-0614">Plasmid</keyword>
<dbReference type="PROSITE" id="PS50075">
    <property type="entry name" value="CARRIER"/>
    <property type="match status" value="1"/>
</dbReference>
<dbReference type="CDD" id="cd05930">
    <property type="entry name" value="A_NRPS"/>
    <property type="match status" value="1"/>
</dbReference>
<dbReference type="GO" id="GO:0031177">
    <property type="term" value="F:phosphopantetheine binding"/>
    <property type="evidence" value="ECO:0007669"/>
    <property type="project" value="InterPro"/>
</dbReference>
<evidence type="ECO:0000256" key="1">
    <source>
        <dbReference type="ARBA" id="ARBA00022450"/>
    </source>
</evidence>
<dbReference type="GeneID" id="78078703"/>
<dbReference type="GO" id="GO:0043041">
    <property type="term" value="P:amino acid activation for nonribosomal peptide biosynthetic process"/>
    <property type="evidence" value="ECO:0007669"/>
    <property type="project" value="TreeGrafter"/>
</dbReference>
<dbReference type="Gene3D" id="3.30.300.30">
    <property type="match status" value="1"/>
</dbReference>
<dbReference type="SMART" id="SM00823">
    <property type="entry name" value="PKS_PP"/>
    <property type="match status" value="1"/>
</dbReference>
<keyword evidence="7" id="KW-1185">Reference proteome</keyword>
<dbReference type="SUPFAM" id="SSF47336">
    <property type="entry name" value="ACP-like"/>
    <property type="match status" value="1"/>
</dbReference>
<dbReference type="PANTHER" id="PTHR45527">
    <property type="entry name" value="NONRIBOSOMAL PEPTIDE SYNTHETASE"/>
    <property type="match status" value="1"/>
</dbReference>
<dbReference type="InterPro" id="IPR000873">
    <property type="entry name" value="AMP-dep_synth/lig_dom"/>
</dbReference>
<dbReference type="Gene3D" id="3.40.50.12780">
    <property type="entry name" value="N-terminal domain of ligase-like"/>
    <property type="match status" value="1"/>
</dbReference>
<dbReference type="EMBL" id="JAPFIT010000033">
    <property type="protein sequence ID" value="MDC5743360.1"/>
    <property type="molecule type" value="Genomic_DNA"/>
</dbReference>
<dbReference type="Pfam" id="PF00550">
    <property type="entry name" value="PP-binding"/>
    <property type="match status" value="1"/>
</dbReference>
<evidence type="ECO:0000256" key="2">
    <source>
        <dbReference type="ARBA" id="ARBA00022553"/>
    </source>
</evidence>
<dbReference type="EMBL" id="LUAX01000008">
    <property type="protein sequence ID" value="OAM96670.1"/>
    <property type="molecule type" value="Genomic_DNA"/>
</dbReference>